<evidence type="ECO:0000313" key="2">
    <source>
        <dbReference type="EMBL" id="PNI42887.1"/>
    </source>
</evidence>
<evidence type="ECO:0000259" key="1">
    <source>
        <dbReference type="Pfam" id="PF01074"/>
    </source>
</evidence>
<dbReference type="InterPro" id="IPR000602">
    <property type="entry name" value="Glyco_hydro_38_N"/>
</dbReference>
<reference evidence="2 3" key="1">
    <citation type="submission" date="2017-12" db="EMBL/GenBank/DDBJ databases">
        <title>High-resolution comparative analysis of great ape genomes.</title>
        <authorList>
            <person name="Pollen A."/>
            <person name="Hastie A."/>
            <person name="Hormozdiari F."/>
            <person name="Dougherty M."/>
            <person name="Liu R."/>
            <person name="Chaisson M."/>
            <person name="Hoppe E."/>
            <person name="Hill C."/>
            <person name="Pang A."/>
            <person name="Hillier L."/>
            <person name="Baker C."/>
            <person name="Armstrong J."/>
            <person name="Shendure J."/>
            <person name="Paten B."/>
            <person name="Wilson R."/>
            <person name="Chao H."/>
            <person name="Schneider V."/>
            <person name="Ventura M."/>
            <person name="Kronenberg Z."/>
            <person name="Murali S."/>
            <person name="Gordon D."/>
            <person name="Cantsilieris S."/>
            <person name="Munson K."/>
            <person name="Nelson B."/>
            <person name="Raja A."/>
            <person name="Underwood J."/>
            <person name="Diekhans M."/>
            <person name="Fiddes I."/>
            <person name="Haussler D."/>
            <person name="Eichler E."/>
        </authorList>
    </citation>
    <scope>NUCLEOTIDE SEQUENCE [LARGE SCALE GENOMIC DNA]</scope>
    <source>
        <strain evidence="2">Yerkes chimp pedigree #C0471</strain>
    </source>
</reference>
<feature type="non-terminal residue" evidence="2">
    <location>
        <position position="1"/>
    </location>
</feature>
<name>A0A2J8L6K2_PANTR</name>
<dbReference type="SUPFAM" id="SSF88713">
    <property type="entry name" value="Glycoside hydrolase/deacetylase"/>
    <property type="match status" value="1"/>
</dbReference>
<dbReference type="PANTHER" id="PTHR11607">
    <property type="entry name" value="ALPHA-MANNOSIDASE"/>
    <property type="match status" value="1"/>
</dbReference>
<dbReference type="Proteomes" id="UP000236370">
    <property type="component" value="Unassembled WGS sequence"/>
</dbReference>
<gene>
    <name evidence="2" type="ORF">CK820_G0032358</name>
</gene>
<dbReference type="GO" id="GO:0004559">
    <property type="term" value="F:alpha-mannosidase activity"/>
    <property type="evidence" value="ECO:0007669"/>
    <property type="project" value="InterPro"/>
</dbReference>
<dbReference type="PANTHER" id="PTHR11607:SF57">
    <property type="entry name" value="ALPHA-MANNOSIDASE 2X"/>
    <property type="match status" value="1"/>
</dbReference>
<protein>
    <submittedName>
        <fullName evidence="2">MAN2A2 isoform 12</fullName>
    </submittedName>
</protein>
<organism evidence="2 3">
    <name type="scientific">Pan troglodytes</name>
    <name type="common">Chimpanzee</name>
    <dbReference type="NCBI Taxonomy" id="9598"/>
    <lineage>
        <taxon>Eukaryota</taxon>
        <taxon>Metazoa</taxon>
        <taxon>Chordata</taxon>
        <taxon>Craniata</taxon>
        <taxon>Vertebrata</taxon>
        <taxon>Euteleostomi</taxon>
        <taxon>Mammalia</taxon>
        <taxon>Eutheria</taxon>
        <taxon>Euarchontoglires</taxon>
        <taxon>Primates</taxon>
        <taxon>Haplorrhini</taxon>
        <taxon>Catarrhini</taxon>
        <taxon>Hominidae</taxon>
        <taxon>Pan</taxon>
    </lineage>
</organism>
<feature type="non-terminal residue" evidence="2">
    <location>
        <position position="194"/>
    </location>
</feature>
<feature type="domain" description="Glycoside hydrolase family 38 N-terminal" evidence="1">
    <location>
        <begin position="77"/>
        <end position="193"/>
    </location>
</feature>
<dbReference type="Pfam" id="PF01074">
    <property type="entry name" value="Glyco_hydro_38N"/>
    <property type="match status" value="1"/>
</dbReference>
<dbReference type="AlphaFoldDB" id="A0A2J8L6K2"/>
<dbReference type="InterPro" id="IPR027291">
    <property type="entry name" value="Glyco_hydro_38_N_sf"/>
</dbReference>
<dbReference type="InterPro" id="IPR050843">
    <property type="entry name" value="Glycosyl_Hydrlase_38"/>
</dbReference>
<dbReference type="EMBL" id="NBAG03000308">
    <property type="protein sequence ID" value="PNI42887.1"/>
    <property type="molecule type" value="Genomic_DNA"/>
</dbReference>
<dbReference type="InterPro" id="IPR011330">
    <property type="entry name" value="Glyco_hydro/deAcase_b/a-brl"/>
</dbReference>
<evidence type="ECO:0000313" key="3">
    <source>
        <dbReference type="Proteomes" id="UP000236370"/>
    </source>
</evidence>
<dbReference type="Gene3D" id="3.20.110.10">
    <property type="entry name" value="Glycoside hydrolase 38, N terminal domain"/>
    <property type="match status" value="1"/>
</dbReference>
<proteinExistence type="predicted"/>
<comment type="caution">
    <text evidence="2">The sequence shown here is derived from an EMBL/GenBank/DDBJ whole genome shotgun (WGS) entry which is preliminary data.</text>
</comment>
<dbReference type="GO" id="GO:0006013">
    <property type="term" value="P:mannose metabolic process"/>
    <property type="evidence" value="ECO:0007669"/>
    <property type="project" value="InterPro"/>
</dbReference>
<accession>A0A2J8L6K2</accession>
<sequence>MLPYYTVNGSWVVPPEPRPSFFSISPQDCQFALGGRGQKPELQMLTVSEELPFDNVDGGVWRQGFDISYDPHDWDAEDLQEDPRRRFLWAEVSFFAKWWDNINVQKRAAVRRLVGNGQLEIATGGWVMPDEANSHYFALIDQLIEGHQWLERNLGATPRSGWAVDPFGYSSTMPYLLRRANLTSMLIQRVHYAI</sequence>